<comment type="caution">
    <text evidence="3">The sequence shown here is derived from an EMBL/GenBank/DDBJ whole genome shotgun (WGS) entry which is preliminary data.</text>
</comment>
<dbReference type="RefSeq" id="WP_164696216.1">
    <property type="nucleotide sequence ID" value="NZ_JAAIKB010000008.1"/>
</dbReference>
<dbReference type="Gene3D" id="3.40.190.150">
    <property type="entry name" value="Bordetella uptake gene, domain 1"/>
    <property type="match status" value="1"/>
</dbReference>
<feature type="signal peptide" evidence="2">
    <location>
        <begin position="1"/>
        <end position="17"/>
    </location>
</feature>
<feature type="chain" id="PRO_5026921169" evidence="2">
    <location>
        <begin position="18"/>
        <end position="324"/>
    </location>
</feature>
<evidence type="ECO:0000256" key="1">
    <source>
        <dbReference type="ARBA" id="ARBA00006987"/>
    </source>
</evidence>
<keyword evidence="2" id="KW-0732">Signal</keyword>
<evidence type="ECO:0000313" key="4">
    <source>
        <dbReference type="Proteomes" id="UP000475385"/>
    </source>
</evidence>
<protein>
    <submittedName>
        <fullName evidence="3">Tripartite tricarboxylate transporter substrate binding protein</fullName>
    </submittedName>
</protein>
<dbReference type="SUPFAM" id="SSF53850">
    <property type="entry name" value="Periplasmic binding protein-like II"/>
    <property type="match status" value="1"/>
</dbReference>
<reference evidence="3 4" key="2">
    <citation type="submission" date="2020-03" db="EMBL/GenBank/DDBJ databases">
        <title>Roseomonas stagni sp. nov., isolated from pond water in Japan.</title>
        <authorList>
            <person name="Furuhata K."/>
            <person name="Miyamoto H."/>
            <person name="Goto K."/>
        </authorList>
    </citation>
    <scope>NUCLEOTIDE SEQUENCE [LARGE SCALE GENOMIC DNA]</scope>
    <source>
        <strain evidence="3 4">PeD5</strain>
    </source>
</reference>
<gene>
    <name evidence="3" type="ORF">G3576_20070</name>
</gene>
<organism evidence="3 4">
    <name type="scientific">Falsiroseomonas algicola</name>
    <dbReference type="NCBI Taxonomy" id="2716930"/>
    <lineage>
        <taxon>Bacteria</taxon>
        <taxon>Pseudomonadati</taxon>
        <taxon>Pseudomonadota</taxon>
        <taxon>Alphaproteobacteria</taxon>
        <taxon>Acetobacterales</taxon>
        <taxon>Roseomonadaceae</taxon>
        <taxon>Falsiroseomonas</taxon>
    </lineage>
</organism>
<proteinExistence type="inferred from homology"/>
<evidence type="ECO:0000313" key="3">
    <source>
        <dbReference type="EMBL" id="NGM22325.1"/>
    </source>
</evidence>
<sequence length="324" mass="33868">MNRRSLLATAITLPALAAPGTLRAQSWPDRPIRLVVPFAAGTSTDIIGRMIGGQISRGLGGHTVVVDNRSGAGGTIGSAAVAQAPADGHTILLGTIGTHAVNPNLMPNLAYNPVRDFTPLFLHSKTALLLVVRPQLGPRTMAEFVAMAKARPLSVGTSGTGTAGHLNHAVMSEATGTSTTHVPYRDGAQAMTDALSGTLNAMFYHTQFVRSQIEAGQLIGLGITGAQRSPLLPNVPTFAEQGLPAINAEGWWAMFGPANLPAPVTQRLSGILAASLNEAETRATLERNGVEAIGGGPEALARYQREELERWGAVIRRANITADS</sequence>
<dbReference type="Proteomes" id="UP000475385">
    <property type="component" value="Unassembled WGS sequence"/>
</dbReference>
<reference evidence="3 4" key="1">
    <citation type="submission" date="2020-02" db="EMBL/GenBank/DDBJ databases">
        <authorList>
            <person name="Kim H.M."/>
            <person name="Jeon C.O."/>
        </authorList>
    </citation>
    <scope>NUCLEOTIDE SEQUENCE [LARGE SCALE GENOMIC DNA]</scope>
    <source>
        <strain evidence="3 4">PeD5</strain>
    </source>
</reference>
<dbReference type="InterPro" id="IPR005064">
    <property type="entry name" value="BUG"/>
</dbReference>
<dbReference type="CDD" id="cd07012">
    <property type="entry name" value="PBP2_Bug_TTT"/>
    <property type="match status" value="1"/>
</dbReference>
<comment type="similarity">
    <text evidence="1">Belongs to the UPF0065 (bug) family.</text>
</comment>
<dbReference type="AlphaFoldDB" id="A0A6M1LPK9"/>
<dbReference type="Pfam" id="PF03401">
    <property type="entry name" value="TctC"/>
    <property type="match status" value="1"/>
</dbReference>
<dbReference type="PIRSF" id="PIRSF017082">
    <property type="entry name" value="YflP"/>
    <property type="match status" value="1"/>
</dbReference>
<dbReference type="PANTHER" id="PTHR42928:SF5">
    <property type="entry name" value="BLR1237 PROTEIN"/>
    <property type="match status" value="1"/>
</dbReference>
<dbReference type="Gene3D" id="3.40.190.10">
    <property type="entry name" value="Periplasmic binding protein-like II"/>
    <property type="match status" value="1"/>
</dbReference>
<name>A0A6M1LPK9_9PROT</name>
<accession>A0A6M1LPK9</accession>
<dbReference type="PANTHER" id="PTHR42928">
    <property type="entry name" value="TRICARBOXYLATE-BINDING PROTEIN"/>
    <property type="match status" value="1"/>
</dbReference>
<dbReference type="EMBL" id="JAAIKB010000008">
    <property type="protein sequence ID" value="NGM22325.1"/>
    <property type="molecule type" value="Genomic_DNA"/>
</dbReference>
<evidence type="ECO:0000256" key="2">
    <source>
        <dbReference type="SAM" id="SignalP"/>
    </source>
</evidence>
<dbReference type="InterPro" id="IPR042100">
    <property type="entry name" value="Bug_dom1"/>
</dbReference>
<keyword evidence="4" id="KW-1185">Reference proteome</keyword>